<dbReference type="SMART" id="SM00256">
    <property type="entry name" value="FBOX"/>
    <property type="match status" value="1"/>
</dbReference>
<dbReference type="InterPro" id="IPR015915">
    <property type="entry name" value="Kelch-typ_b-propeller"/>
</dbReference>
<dbReference type="EMBL" id="CM035410">
    <property type="protein sequence ID" value="KAH7437355.1"/>
    <property type="molecule type" value="Genomic_DNA"/>
</dbReference>
<dbReference type="InterPro" id="IPR006652">
    <property type="entry name" value="Kelch_1"/>
</dbReference>
<dbReference type="OMA" id="MREARYA"/>
<dbReference type="Gene3D" id="1.20.1280.50">
    <property type="match status" value="1"/>
</dbReference>
<evidence type="ECO:0000256" key="2">
    <source>
        <dbReference type="ARBA" id="ARBA00022737"/>
    </source>
</evidence>
<keyword evidence="5" id="KW-1185">Reference proteome</keyword>
<dbReference type="PROSITE" id="PS50181">
    <property type="entry name" value="FBOX"/>
    <property type="match status" value="1"/>
</dbReference>
<evidence type="ECO:0000313" key="5">
    <source>
        <dbReference type="Proteomes" id="UP000825935"/>
    </source>
</evidence>
<dbReference type="SMART" id="SM00612">
    <property type="entry name" value="Kelch"/>
    <property type="match status" value="2"/>
</dbReference>
<comment type="caution">
    <text evidence="4">The sequence shown here is derived from an EMBL/GenBank/DDBJ whole genome shotgun (WGS) entry which is preliminary data.</text>
</comment>
<gene>
    <name evidence="4" type="ORF">KP509_05G067300</name>
</gene>
<dbReference type="PANTHER" id="PTHR46344:SF27">
    <property type="entry name" value="KELCH REPEAT SUPERFAMILY PROTEIN"/>
    <property type="match status" value="1"/>
</dbReference>
<dbReference type="InterPro" id="IPR001810">
    <property type="entry name" value="F-box_dom"/>
</dbReference>
<dbReference type="Proteomes" id="UP000825935">
    <property type="component" value="Chromosome 5"/>
</dbReference>
<evidence type="ECO:0000259" key="3">
    <source>
        <dbReference type="PROSITE" id="PS50181"/>
    </source>
</evidence>
<dbReference type="PANTHER" id="PTHR46344">
    <property type="entry name" value="OS02G0202900 PROTEIN"/>
    <property type="match status" value="1"/>
</dbReference>
<dbReference type="Pfam" id="PF00646">
    <property type="entry name" value="F-box"/>
    <property type="match status" value="1"/>
</dbReference>
<dbReference type="Gene3D" id="2.120.10.80">
    <property type="entry name" value="Kelch-type beta propeller"/>
    <property type="match status" value="1"/>
</dbReference>
<dbReference type="OrthoDB" id="1913441at2759"/>
<dbReference type="SUPFAM" id="SSF81383">
    <property type="entry name" value="F-box domain"/>
    <property type="match status" value="1"/>
</dbReference>
<dbReference type="CDD" id="cd09917">
    <property type="entry name" value="F-box_SF"/>
    <property type="match status" value="1"/>
</dbReference>
<keyword evidence="1" id="KW-0880">Kelch repeat</keyword>
<reference evidence="4" key="1">
    <citation type="submission" date="2021-08" db="EMBL/GenBank/DDBJ databases">
        <title>WGS assembly of Ceratopteris richardii.</title>
        <authorList>
            <person name="Marchant D.B."/>
            <person name="Chen G."/>
            <person name="Jenkins J."/>
            <person name="Shu S."/>
            <person name="Leebens-Mack J."/>
            <person name="Grimwood J."/>
            <person name="Schmutz J."/>
            <person name="Soltis P."/>
            <person name="Soltis D."/>
            <person name="Chen Z.-H."/>
        </authorList>
    </citation>
    <scope>NUCLEOTIDE SEQUENCE</scope>
    <source>
        <strain evidence="4">Whitten #5841</strain>
        <tissue evidence="4">Leaf</tissue>
    </source>
</reference>
<keyword evidence="2" id="KW-0677">Repeat</keyword>
<protein>
    <recommendedName>
        <fullName evidence="3">F-box domain-containing protein</fullName>
    </recommendedName>
</protein>
<name>A0A8T2UUS2_CERRI</name>
<organism evidence="4 5">
    <name type="scientific">Ceratopteris richardii</name>
    <name type="common">Triangle waterfern</name>
    <dbReference type="NCBI Taxonomy" id="49495"/>
    <lineage>
        <taxon>Eukaryota</taxon>
        <taxon>Viridiplantae</taxon>
        <taxon>Streptophyta</taxon>
        <taxon>Embryophyta</taxon>
        <taxon>Tracheophyta</taxon>
        <taxon>Polypodiopsida</taxon>
        <taxon>Polypodiidae</taxon>
        <taxon>Polypodiales</taxon>
        <taxon>Pteridineae</taxon>
        <taxon>Pteridaceae</taxon>
        <taxon>Parkerioideae</taxon>
        <taxon>Ceratopteris</taxon>
    </lineage>
</organism>
<dbReference type="AlphaFoldDB" id="A0A8T2UUS2"/>
<feature type="domain" description="F-box" evidence="3">
    <location>
        <begin position="11"/>
        <end position="57"/>
    </location>
</feature>
<evidence type="ECO:0000256" key="1">
    <source>
        <dbReference type="ARBA" id="ARBA00022441"/>
    </source>
</evidence>
<dbReference type="InterPro" id="IPR036047">
    <property type="entry name" value="F-box-like_dom_sf"/>
</dbReference>
<dbReference type="Pfam" id="PF01344">
    <property type="entry name" value="Kelch_1"/>
    <property type="match status" value="1"/>
</dbReference>
<accession>A0A8T2UUS2</accession>
<evidence type="ECO:0000313" key="4">
    <source>
        <dbReference type="EMBL" id="KAH7437355.1"/>
    </source>
</evidence>
<sequence length="310" mass="33870">MATSRAAPLTSFDIDAIPDEVLQVCFARLPPRSVGVLRTVCKRWLALCNGLDIYRLRARQRLTTPLLITIAPVHDQGRCAGLQITSYAMDAPFRHQTPLAILPGPTRLQFSAAVSPDSRFIYIVGGRSHILPRPPGPMTVDARTDAYDVVTGECRSVCPMREARYAFAMAAFVHPLDARPKLIVAGGYDAQGCGLASAEIYDIASDRWHCLPRMERLSGACKGKFADGIFYVKMANNGPLALEAFDPVLLRWSSPLAILAHGRHIRLPSPSIEGDDADPEAFAISRFAGQSKIEVLGAELKSRTEEKTKS</sequence>
<dbReference type="SUPFAM" id="SSF117281">
    <property type="entry name" value="Kelch motif"/>
    <property type="match status" value="1"/>
</dbReference>
<proteinExistence type="predicted"/>